<accession>A0A5D0MGD0</accession>
<keyword evidence="1" id="KW-0732">Signal</keyword>
<feature type="signal peptide" evidence="1">
    <location>
        <begin position="1"/>
        <end position="20"/>
    </location>
</feature>
<evidence type="ECO:0008006" key="4">
    <source>
        <dbReference type="Google" id="ProtNLM"/>
    </source>
</evidence>
<proteinExistence type="predicted"/>
<protein>
    <recommendedName>
        <fullName evidence="4">Transporter substrate-binding domain-containing protein</fullName>
    </recommendedName>
</protein>
<evidence type="ECO:0000313" key="3">
    <source>
        <dbReference type="Proteomes" id="UP000324143"/>
    </source>
</evidence>
<dbReference type="AlphaFoldDB" id="A0A5D0MGD0"/>
<keyword evidence="3" id="KW-1185">Reference proteome</keyword>
<feature type="chain" id="PRO_5022983493" description="Transporter substrate-binding domain-containing protein" evidence="1">
    <location>
        <begin position="21"/>
        <end position="229"/>
    </location>
</feature>
<evidence type="ECO:0000256" key="1">
    <source>
        <dbReference type="SAM" id="SignalP"/>
    </source>
</evidence>
<dbReference type="SUPFAM" id="SSF53850">
    <property type="entry name" value="Periplasmic binding protein-like II"/>
    <property type="match status" value="1"/>
</dbReference>
<evidence type="ECO:0000313" key="2">
    <source>
        <dbReference type="EMBL" id="TYB30298.1"/>
    </source>
</evidence>
<dbReference type="EMBL" id="VSIX01000150">
    <property type="protein sequence ID" value="TYB30298.1"/>
    <property type="molecule type" value="Genomic_DNA"/>
</dbReference>
<gene>
    <name evidence="2" type="ORF">FXF47_09915</name>
</gene>
<organism evidence="2 3">
    <name type="scientific">Candidatus Mcinerneyibacterium aminivorans</name>
    <dbReference type="NCBI Taxonomy" id="2703815"/>
    <lineage>
        <taxon>Bacteria</taxon>
        <taxon>Candidatus Macinerneyibacteriota</taxon>
        <taxon>Candidatus Mcinerneyibacteria</taxon>
        <taxon>Candidatus Mcinerneyibacteriales</taxon>
        <taxon>Candidatus Mcinerneyibacteriaceae</taxon>
        <taxon>Candidatus Mcinerneyibacterium</taxon>
    </lineage>
</organism>
<comment type="caution">
    <text evidence="2">The sequence shown here is derived from an EMBL/GenBank/DDBJ whole genome shotgun (WGS) entry which is preliminary data.</text>
</comment>
<dbReference type="Proteomes" id="UP000324143">
    <property type="component" value="Unassembled WGS sequence"/>
</dbReference>
<name>A0A5D0MGD0_9BACT</name>
<reference evidence="2" key="1">
    <citation type="submission" date="2019-08" db="EMBL/GenBank/DDBJ databases">
        <title>Genomic characterization of a novel candidate phylum (ARYD3) from a high temperature, high salinity tertiary oil reservoir in north central Oklahoma, USA.</title>
        <authorList>
            <person name="Youssef N.H."/>
            <person name="Yadav A."/>
            <person name="Elshahed M.S."/>
        </authorList>
    </citation>
    <scope>NUCLEOTIDE SEQUENCE [LARGE SCALE GENOMIC DNA]</scope>
    <source>
        <strain evidence="2">ARYD3</strain>
    </source>
</reference>
<dbReference type="Gene3D" id="3.40.190.10">
    <property type="entry name" value="Periplasmic binding protein-like II"/>
    <property type="match status" value="2"/>
</dbReference>
<sequence>MNKKLFLFSLFLSFIIFSVAETWHIASLNWEPYCGENLPDQGILVKKLRFILKKKNIKLEVDYYPWGKSKKLAEGKDYIGYFPAWPEGVKKGFIASPSIGQSSIGIISYKDSDVECRDMRHLFKRHKVGLVKTYVYPKSIIKVMREYPKKTVFVKNEKVLIHMVSRKGIEAAVTDPLVSKFYSKKYKYNNIVTVAESVIKRPLVIAFQDTPENRERIKLLRKLLRKESE</sequence>